<accession>A0ABQ6EUH3</accession>
<comment type="caution">
    <text evidence="2">The sequence shown here is derived from an EMBL/GenBank/DDBJ whole genome shotgun (WGS) entry which is preliminary data.</text>
</comment>
<evidence type="ECO:0000313" key="3">
    <source>
        <dbReference type="Proteomes" id="UP001157138"/>
    </source>
</evidence>
<gene>
    <name evidence="2" type="ORF">GCM10007938_02500</name>
</gene>
<dbReference type="RefSeq" id="WP_284190399.1">
    <property type="nucleotide sequence ID" value="NZ_BSPW01000005.1"/>
</dbReference>
<organism evidence="2 3">
    <name type="scientific">Vibrio zhanjiangensis</name>
    <dbReference type="NCBI Taxonomy" id="1046128"/>
    <lineage>
        <taxon>Bacteria</taxon>
        <taxon>Pseudomonadati</taxon>
        <taxon>Pseudomonadota</taxon>
        <taxon>Gammaproteobacteria</taxon>
        <taxon>Vibrionales</taxon>
        <taxon>Vibrionaceae</taxon>
        <taxon>Vibrio</taxon>
    </lineage>
</organism>
<proteinExistence type="predicted"/>
<dbReference type="InterPro" id="IPR016040">
    <property type="entry name" value="NAD(P)-bd_dom"/>
</dbReference>
<feature type="domain" description="NAD(P)-binding" evidence="1">
    <location>
        <begin position="28"/>
        <end position="171"/>
    </location>
</feature>
<dbReference type="InterPro" id="IPR036291">
    <property type="entry name" value="NAD(P)-bd_dom_sf"/>
</dbReference>
<dbReference type="PANTHER" id="PTHR14097:SF7">
    <property type="entry name" value="OXIDOREDUCTASE HTATIP2"/>
    <property type="match status" value="1"/>
</dbReference>
<dbReference type="SUPFAM" id="SSF51735">
    <property type="entry name" value="NAD(P)-binding Rossmann-fold domains"/>
    <property type="match status" value="1"/>
</dbReference>
<dbReference type="PANTHER" id="PTHR14097">
    <property type="entry name" value="OXIDOREDUCTASE HTATIP2"/>
    <property type="match status" value="1"/>
</dbReference>
<dbReference type="EMBL" id="BSPW01000005">
    <property type="protein sequence ID" value="GLT16474.1"/>
    <property type="molecule type" value="Genomic_DNA"/>
</dbReference>
<reference evidence="3" key="1">
    <citation type="journal article" date="2019" name="Int. J. Syst. Evol. Microbiol.">
        <title>The Global Catalogue of Microorganisms (GCM) 10K type strain sequencing project: providing services to taxonomists for standard genome sequencing and annotation.</title>
        <authorList>
            <consortium name="The Broad Institute Genomics Platform"/>
            <consortium name="The Broad Institute Genome Sequencing Center for Infectious Disease"/>
            <person name="Wu L."/>
            <person name="Ma J."/>
        </authorList>
    </citation>
    <scope>NUCLEOTIDE SEQUENCE [LARGE SCALE GENOMIC DNA]</scope>
    <source>
        <strain evidence="3">NBRC 108723</strain>
    </source>
</reference>
<dbReference type="Pfam" id="PF13460">
    <property type="entry name" value="NAD_binding_10"/>
    <property type="match status" value="1"/>
</dbReference>
<sequence length="243" mass="27076">MIDSLPKKELLEAESLSEEKERAIIIAGATGLIGTELIKQMLEADPISHIYALSRRPVPFFHPKLEVIMDSQLQVKEWQPNSPSPKYGFICLGTTIKQAGSKKELERIDYHLVCEVAQTMKSLGVTHIAVASSYGASPHALSHYLRCKGKAEIAIEQMGFEHITFVRPGPLVGLRDTPRNDETVLQLVLKSIRPLMLGKLAKLIPIQASEVAKAMQYSVFSSAKHKICTLDSIQMRNLINQYQ</sequence>
<dbReference type="Proteomes" id="UP001157138">
    <property type="component" value="Unassembled WGS sequence"/>
</dbReference>
<evidence type="ECO:0000313" key="2">
    <source>
        <dbReference type="EMBL" id="GLT16474.1"/>
    </source>
</evidence>
<dbReference type="Gene3D" id="3.40.50.720">
    <property type="entry name" value="NAD(P)-binding Rossmann-like Domain"/>
    <property type="match status" value="1"/>
</dbReference>
<evidence type="ECO:0000259" key="1">
    <source>
        <dbReference type="Pfam" id="PF13460"/>
    </source>
</evidence>
<protein>
    <submittedName>
        <fullName evidence="2">Nucleoside-diphosphate sugar epimerase</fullName>
    </submittedName>
</protein>
<name>A0ABQ6EUH3_9VIBR</name>
<keyword evidence="3" id="KW-1185">Reference proteome</keyword>